<keyword evidence="10" id="KW-0175">Coiled coil</keyword>
<dbReference type="InterPro" id="IPR000719">
    <property type="entry name" value="Prot_kinase_dom"/>
</dbReference>
<dbReference type="AlphaFoldDB" id="B5I6X0"/>
<sequence length="438" mass="47619">MQNEVLAGRFRITALLGSGGMGQVWAAEDERMRRDVAVKVVHPQYGAGEAEVRDRFEREVQLAARLTHQNIVTVHDWGEVLVGGRQTLYLVMELVDGVSLDKRFKGPAPAPWPLAVGWGAQIAQALHAAHRKGVVHRDIKPANVLQTPDGTLKVLDFGIAKFLGDTVGARKLTAPGVLLGTPAYMSPEQIDAIGPVDRRSDLYSLGCLLYHAVTGSPPFGGDSQWSVVLKHKQETPTPPSRRAPGIPAALNGLIMGLLEKHPEDRPFDAAAVHETLMTILVSRALAAPGGGILDMAGLGHGTSLVGQFVRTARAQAERLLTEAQEEAARIVLEAEELKAEATRAAKLTVEKVRQELDVLVRRTEDLDVAIDRISAPMSEEDYYQVFKMSIDGMYPTADQLANAVEATYGTRLPLDDALGMVLRFTNRHTAELQEDHIA</sequence>
<evidence type="ECO:0000313" key="12">
    <source>
        <dbReference type="EMBL" id="EDY60825.2"/>
    </source>
</evidence>
<dbReference type="GO" id="GO:0004674">
    <property type="term" value="F:protein serine/threonine kinase activity"/>
    <property type="evidence" value="ECO:0007669"/>
    <property type="project" value="UniProtKB-KW"/>
</dbReference>
<dbReference type="FunFam" id="3.30.200.20:FF:000035">
    <property type="entry name" value="Serine/threonine protein kinase Stk1"/>
    <property type="match status" value="1"/>
</dbReference>
<proteinExistence type="predicted"/>
<dbReference type="PANTHER" id="PTHR43289">
    <property type="entry name" value="MITOGEN-ACTIVATED PROTEIN KINASE KINASE KINASE 20-RELATED"/>
    <property type="match status" value="1"/>
</dbReference>
<dbReference type="EC" id="2.7.11.1" evidence="1"/>
<dbReference type="InterPro" id="IPR017441">
    <property type="entry name" value="Protein_kinase_ATP_BS"/>
</dbReference>
<dbReference type="InterPro" id="IPR011009">
    <property type="entry name" value="Kinase-like_dom_sf"/>
</dbReference>
<keyword evidence="2 12" id="KW-0723">Serine/threonine-protein kinase</keyword>
<dbReference type="CDD" id="cd14014">
    <property type="entry name" value="STKc_PknB_like"/>
    <property type="match status" value="1"/>
</dbReference>
<dbReference type="eggNOG" id="COG0515">
    <property type="taxonomic scope" value="Bacteria"/>
</dbReference>
<dbReference type="PROSITE" id="PS00107">
    <property type="entry name" value="PROTEIN_KINASE_ATP"/>
    <property type="match status" value="1"/>
</dbReference>
<dbReference type="EMBL" id="CM000951">
    <property type="protein sequence ID" value="EDY60825.2"/>
    <property type="molecule type" value="Genomic_DNA"/>
</dbReference>
<evidence type="ECO:0000256" key="6">
    <source>
        <dbReference type="ARBA" id="ARBA00022840"/>
    </source>
</evidence>
<dbReference type="Gene3D" id="3.30.200.20">
    <property type="entry name" value="Phosphorylase Kinase, domain 1"/>
    <property type="match status" value="1"/>
</dbReference>
<reference evidence="12" key="1">
    <citation type="submission" date="2009-10" db="EMBL/GenBank/DDBJ databases">
        <title>The genome sequence of Streptomyces sviceus strain ATCC 29083.</title>
        <authorList>
            <consortium name="The Broad Institute Genome Sequencing Platform"/>
            <consortium name="Broad Institute Microbial Sequencing Center"/>
            <person name="Fischbach M."/>
            <person name="Godfrey P."/>
            <person name="Ward D."/>
            <person name="Young S."/>
            <person name="Zeng Q."/>
            <person name="Koehrsen M."/>
            <person name="Alvarado L."/>
            <person name="Berlin A.M."/>
            <person name="Bochicchio J."/>
            <person name="Borenstein D."/>
            <person name="Chapman S.B."/>
            <person name="Chen Z."/>
            <person name="Engels R."/>
            <person name="Freedman E."/>
            <person name="Gellesch M."/>
            <person name="Goldberg J."/>
            <person name="Griggs A."/>
            <person name="Gujja S."/>
            <person name="Heilman E.R."/>
            <person name="Heiman D.I."/>
            <person name="Hepburn T.A."/>
            <person name="Howarth C."/>
            <person name="Jen D."/>
            <person name="Larson L."/>
            <person name="Lewis B."/>
            <person name="Mehta T."/>
            <person name="Park D."/>
            <person name="Pearson M."/>
            <person name="Richards J."/>
            <person name="Roberts A."/>
            <person name="Saif S."/>
            <person name="Shea T.D."/>
            <person name="Shenoy N."/>
            <person name="Sisk P."/>
            <person name="Stolte C."/>
            <person name="Sykes S.N."/>
            <person name="Thomson T."/>
            <person name="Walk T."/>
            <person name="White J."/>
            <person name="Yandava C."/>
            <person name="Straight P."/>
            <person name="Clardy J."/>
            <person name="Hung D."/>
            <person name="Kolter R."/>
            <person name="Mekalanos J."/>
            <person name="Walker S."/>
            <person name="Walsh C.T."/>
            <person name="Wieland-Brown L.C."/>
            <person name="Haas B."/>
            <person name="Nusbaum C."/>
            <person name="Birren B."/>
        </authorList>
    </citation>
    <scope>NUCLEOTIDE SEQUENCE [LARGE SCALE GENOMIC DNA]</scope>
    <source>
        <strain evidence="12">ATCC 29083</strain>
    </source>
</reference>
<feature type="coiled-coil region" evidence="10">
    <location>
        <begin position="309"/>
        <end position="340"/>
    </location>
</feature>
<evidence type="ECO:0000256" key="2">
    <source>
        <dbReference type="ARBA" id="ARBA00022527"/>
    </source>
</evidence>
<keyword evidence="6 9" id="KW-0067">ATP-binding</keyword>
<evidence type="ECO:0000256" key="5">
    <source>
        <dbReference type="ARBA" id="ARBA00022777"/>
    </source>
</evidence>
<dbReference type="PROSITE" id="PS50011">
    <property type="entry name" value="PROTEIN_KINASE_DOM"/>
    <property type="match status" value="1"/>
</dbReference>
<keyword evidence="13" id="KW-1185">Reference proteome</keyword>
<evidence type="ECO:0000256" key="3">
    <source>
        <dbReference type="ARBA" id="ARBA00022679"/>
    </source>
</evidence>
<dbReference type="Proteomes" id="UP000002785">
    <property type="component" value="Chromosome"/>
</dbReference>
<keyword evidence="4 9" id="KW-0547">Nucleotide-binding</keyword>
<dbReference type="FunFam" id="1.10.510.10:FF:000021">
    <property type="entry name" value="Serine/threonine protein kinase"/>
    <property type="match status" value="1"/>
</dbReference>
<name>B5I6X0_STRX2</name>
<gene>
    <name evidence="12" type="ORF">SSEG_10170</name>
</gene>
<dbReference type="GO" id="GO:0005524">
    <property type="term" value="F:ATP binding"/>
    <property type="evidence" value="ECO:0007669"/>
    <property type="project" value="UniProtKB-UniRule"/>
</dbReference>
<dbReference type="SUPFAM" id="SSF56112">
    <property type="entry name" value="Protein kinase-like (PK-like)"/>
    <property type="match status" value="1"/>
</dbReference>
<dbReference type="RefSeq" id="WP_007383839.1">
    <property type="nucleotide sequence ID" value="NZ_CM000951.1"/>
</dbReference>
<evidence type="ECO:0000259" key="11">
    <source>
        <dbReference type="PROSITE" id="PS50011"/>
    </source>
</evidence>
<evidence type="ECO:0000313" key="13">
    <source>
        <dbReference type="Proteomes" id="UP000002785"/>
    </source>
</evidence>
<organism evidence="12 13">
    <name type="scientific">Streptomyces sviceus (strain ATCC 29083 / DSM 924 / JCM 4929 / NBRC 13980 / NCIMB 11184 / NRRL 5439 / UC 5370)</name>
    <dbReference type="NCBI Taxonomy" id="463191"/>
    <lineage>
        <taxon>Bacteria</taxon>
        <taxon>Bacillati</taxon>
        <taxon>Actinomycetota</taxon>
        <taxon>Actinomycetes</taxon>
        <taxon>Kitasatosporales</taxon>
        <taxon>Streptomycetaceae</taxon>
        <taxon>Streptomyces</taxon>
    </lineage>
</organism>
<feature type="domain" description="Protein kinase" evidence="11">
    <location>
        <begin position="10"/>
        <end position="276"/>
    </location>
</feature>
<evidence type="ECO:0000256" key="8">
    <source>
        <dbReference type="ARBA" id="ARBA00048679"/>
    </source>
</evidence>
<keyword evidence="3" id="KW-0808">Transferase</keyword>
<dbReference type="PANTHER" id="PTHR43289:SF6">
    <property type="entry name" value="SERINE_THREONINE-PROTEIN KINASE NEKL-3"/>
    <property type="match status" value="1"/>
</dbReference>
<keyword evidence="5 12" id="KW-0418">Kinase</keyword>
<comment type="catalytic activity">
    <reaction evidence="7">
        <text>L-threonyl-[protein] + ATP = O-phospho-L-threonyl-[protein] + ADP + H(+)</text>
        <dbReference type="Rhea" id="RHEA:46608"/>
        <dbReference type="Rhea" id="RHEA-COMP:11060"/>
        <dbReference type="Rhea" id="RHEA-COMP:11605"/>
        <dbReference type="ChEBI" id="CHEBI:15378"/>
        <dbReference type="ChEBI" id="CHEBI:30013"/>
        <dbReference type="ChEBI" id="CHEBI:30616"/>
        <dbReference type="ChEBI" id="CHEBI:61977"/>
        <dbReference type="ChEBI" id="CHEBI:456216"/>
        <dbReference type="EC" id="2.7.11.1"/>
    </reaction>
</comment>
<comment type="catalytic activity">
    <reaction evidence="8">
        <text>L-seryl-[protein] + ATP = O-phospho-L-seryl-[protein] + ADP + H(+)</text>
        <dbReference type="Rhea" id="RHEA:17989"/>
        <dbReference type="Rhea" id="RHEA-COMP:9863"/>
        <dbReference type="Rhea" id="RHEA-COMP:11604"/>
        <dbReference type="ChEBI" id="CHEBI:15378"/>
        <dbReference type="ChEBI" id="CHEBI:29999"/>
        <dbReference type="ChEBI" id="CHEBI:30616"/>
        <dbReference type="ChEBI" id="CHEBI:83421"/>
        <dbReference type="ChEBI" id="CHEBI:456216"/>
        <dbReference type="EC" id="2.7.11.1"/>
    </reaction>
</comment>
<dbReference type="SMART" id="SM00220">
    <property type="entry name" value="S_TKc"/>
    <property type="match status" value="1"/>
</dbReference>
<dbReference type="Pfam" id="PF00069">
    <property type="entry name" value="Pkinase"/>
    <property type="match status" value="1"/>
</dbReference>
<dbReference type="GO" id="GO:0045717">
    <property type="term" value="P:negative regulation of fatty acid biosynthetic process"/>
    <property type="evidence" value="ECO:0007669"/>
    <property type="project" value="UniProtKB-ARBA"/>
</dbReference>
<accession>B5I6X0</accession>
<evidence type="ECO:0000256" key="1">
    <source>
        <dbReference type="ARBA" id="ARBA00012513"/>
    </source>
</evidence>
<feature type="binding site" evidence="9">
    <location>
        <position position="39"/>
    </location>
    <ligand>
        <name>ATP</name>
        <dbReference type="ChEBI" id="CHEBI:30616"/>
    </ligand>
</feature>
<dbReference type="Gene3D" id="1.10.510.10">
    <property type="entry name" value="Transferase(Phosphotransferase) domain 1"/>
    <property type="match status" value="1"/>
</dbReference>
<protein>
    <recommendedName>
        <fullName evidence="1">non-specific serine/threonine protein kinase</fullName>
        <ecNumber evidence="1">2.7.11.1</ecNumber>
    </recommendedName>
</protein>
<dbReference type="OrthoDB" id="9762169at2"/>
<evidence type="ECO:0000256" key="4">
    <source>
        <dbReference type="ARBA" id="ARBA00022741"/>
    </source>
</evidence>
<evidence type="ECO:0000256" key="7">
    <source>
        <dbReference type="ARBA" id="ARBA00047899"/>
    </source>
</evidence>
<dbReference type="HOGENOM" id="CLU_625445_0_0_11"/>
<evidence type="ECO:0000256" key="10">
    <source>
        <dbReference type="SAM" id="Coils"/>
    </source>
</evidence>
<evidence type="ECO:0000256" key="9">
    <source>
        <dbReference type="PROSITE-ProRule" id="PRU10141"/>
    </source>
</evidence>